<name>A0A4D7CV23_9ENTE</name>
<dbReference type="InterPro" id="IPR001127">
    <property type="entry name" value="PTS_EIIA_1_perm"/>
</dbReference>
<dbReference type="InterPro" id="IPR003352">
    <property type="entry name" value="PTS_EIIC"/>
</dbReference>
<dbReference type="PROSITE" id="PS51093">
    <property type="entry name" value="PTS_EIIA_TYPE_1"/>
    <property type="match status" value="1"/>
</dbReference>
<evidence type="ECO:0000256" key="14">
    <source>
        <dbReference type="ARBA" id="ARBA00074554"/>
    </source>
</evidence>
<feature type="transmembrane region" description="Helical" evidence="17">
    <location>
        <begin position="319"/>
        <end position="338"/>
    </location>
</feature>
<evidence type="ECO:0000256" key="13">
    <source>
        <dbReference type="ARBA" id="ARBA00048931"/>
    </source>
</evidence>
<dbReference type="AlphaFoldDB" id="A0A4D7CV23"/>
<dbReference type="InterPro" id="IPR013013">
    <property type="entry name" value="PTS_EIIC_1"/>
</dbReference>
<evidence type="ECO:0000256" key="5">
    <source>
        <dbReference type="ARBA" id="ARBA00022679"/>
    </source>
</evidence>
<dbReference type="InterPro" id="IPR011297">
    <property type="entry name" value="PTS_IIABC_b_glu"/>
</dbReference>
<comment type="catalytic activity">
    <reaction evidence="13">
        <text>N(pros)-phospho-L-histidyl-[protein](out) + sucrose = sucrose 6(G)-phosphate(in) + L-histidyl-[protein]</text>
        <dbReference type="Rhea" id="RHEA:49236"/>
        <dbReference type="Rhea" id="RHEA-COMP:9745"/>
        <dbReference type="Rhea" id="RHEA-COMP:9746"/>
        <dbReference type="ChEBI" id="CHEBI:17992"/>
        <dbReference type="ChEBI" id="CHEBI:29979"/>
        <dbReference type="ChEBI" id="CHEBI:64837"/>
        <dbReference type="ChEBI" id="CHEBI:91002"/>
        <dbReference type="EC" id="2.7.1.211"/>
    </reaction>
</comment>
<dbReference type="CDD" id="cd00212">
    <property type="entry name" value="PTS_IIB_glc"/>
    <property type="match status" value="1"/>
</dbReference>
<evidence type="ECO:0000259" key="20">
    <source>
        <dbReference type="PROSITE" id="PS51103"/>
    </source>
</evidence>
<evidence type="ECO:0000256" key="1">
    <source>
        <dbReference type="ARBA" id="ARBA00004651"/>
    </source>
</evidence>
<dbReference type="PROSITE" id="PS00371">
    <property type="entry name" value="PTS_EIIA_TYPE_1_HIS"/>
    <property type="match status" value="1"/>
</dbReference>
<feature type="domain" description="PTS EIIB type-1" evidence="19">
    <location>
        <begin position="5"/>
        <end position="87"/>
    </location>
</feature>
<dbReference type="Pfam" id="PF00358">
    <property type="entry name" value="PTS_EIIA_1"/>
    <property type="match status" value="1"/>
</dbReference>
<evidence type="ECO:0000256" key="12">
    <source>
        <dbReference type="ARBA" id="ARBA00045139"/>
    </source>
</evidence>
<evidence type="ECO:0000256" key="10">
    <source>
        <dbReference type="ARBA" id="ARBA00023136"/>
    </source>
</evidence>
<keyword evidence="7 17" id="KW-0812">Transmembrane</keyword>
<feature type="transmembrane region" description="Helical" evidence="17">
    <location>
        <begin position="243"/>
        <end position="267"/>
    </location>
</feature>
<dbReference type="RefSeq" id="WP_136954006.1">
    <property type="nucleotide sequence ID" value="NZ_CP039712.1"/>
</dbReference>
<feature type="transmembrane region" description="Helical" evidence="17">
    <location>
        <begin position="204"/>
        <end position="223"/>
    </location>
</feature>
<feature type="transmembrane region" description="Helical" evidence="17">
    <location>
        <begin position="145"/>
        <end position="165"/>
    </location>
</feature>
<keyword evidence="9 17" id="KW-1133">Transmembrane helix</keyword>
<evidence type="ECO:0000256" key="3">
    <source>
        <dbReference type="ARBA" id="ARBA00022475"/>
    </source>
</evidence>
<dbReference type="FunFam" id="2.70.70.10:FF:000001">
    <property type="entry name" value="PTS system glucose-specific IIA component"/>
    <property type="match status" value="1"/>
</dbReference>
<comment type="subcellular location">
    <subcellularLocation>
        <location evidence="1">Cell membrane</location>
        <topology evidence="1">Multi-pass membrane protein</topology>
    </subcellularLocation>
</comment>
<keyword evidence="8" id="KW-0418">Kinase</keyword>
<dbReference type="GO" id="GO:0008982">
    <property type="term" value="F:protein-N(PI)-phosphohistidine-sugar phosphotransferase activity"/>
    <property type="evidence" value="ECO:0007669"/>
    <property type="project" value="InterPro"/>
</dbReference>
<evidence type="ECO:0000256" key="8">
    <source>
        <dbReference type="ARBA" id="ARBA00022777"/>
    </source>
</evidence>
<dbReference type="FunFam" id="3.30.1360.60:FF:000001">
    <property type="entry name" value="PTS system glucose-specific IIBC component PtsG"/>
    <property type="match status" value="1"/>
</dbReference>
<dbReference type="InterPro" id="IPR018113">
    <property type="entry name" value="PTrfase_EIIB_Cys"/>
</dbReference>
<evidence type="ECO:0000256" key="11">
    <source>
        <dbReference type="ARBA" id="ARBA00044053"/>
    </source>
</evidence>
<evidence type="ECO:0000313" key="22">
    <source>
        <dbReference type="Proteomes" id="UP000298615"/>
    </source>
</evidence>
<evidence type="ECO:0000256" key="6">
    <source>
        <dbReference type="ARBA" id="ARBA00022683"/>
    </source>
</evidence>
<dbReference type="GO" id="GO:0016301">
    <property type="term" value="F:kinase activity"/>
    <property type="evidence" value="ECO:0007669"/>
    <property type="project" value="UniProtKB-KW"/>
</dbReference>
<dbReference type="NCBIfam" id="TIGR01995">
    <property type="entry name" value="PTS-II-ABC-beta"/>
    <property type="match status" value="1"/>
</dbReference>
<dbReference type="Gene3D" id="3.30.1360.60">
    <property type="entry name" value="Glucose permease domain IIB"/>
    <property type="match status" value="1"/>
</dbReference>
<dbReference type="CDD" id="cd00210">
    <property type="entry name" value="PTS_IIA_glc"/>
    <property type="match status" value="1"/>
</dbReference>
<dbReference type="EC" id="2.7.1.211" evidence="11"/>
<dbReference type="NCBIfam" id="TIGR00830">
    <property type="entry name" value="PTBA"/>
    <property type="match status" value="1"/>
</dbReference>
<reference evidence="21 22" key="1">
    <citation type="submission" date="2019-04" db="EMBL/GenBank/DDBJ databases">
        <title>Vagococcus sp. nov., isolated from faeces of yaks (Bos grunniens).</title>
        <authorList>
            <person name="Ge Y."/>
        </authorList>
    </citation>
    <scope>NUCLEOTIDE SEQUENCE [LARGE SCALE GENOMIC DNA]</scope>
    <source>
        <strain evidence="21 22">MN-17</strain>
    </source>
</reference>
<evidence type="ECO:0000256" key="9">
    <source>
        <dbReference type="ARBA" id="ARBA00022989"/>
    </source>
</evidence>
<dbReference type="InterPro" id="IPR001996">
    <property type="entry name" value="PTS_IIB_1"/>
</dbReference>
<dbReference type="Pfam" id="PF02378">
    <property type="entry name" value="PTS_EIIC"/>
    <property type="match status" value="1"/>
</dbReference>
<feature type="transmembrane region" description="Helical" evidence="17">
    <location>
        <begin position="375"/>
        <end position="393"/>
    </location>
</feature>
<evidence type="ECO:0000256" key="15">
    <source>
        <dbReference type="ARBA" id="ARBA00081008"/>
    </source>
</evidence>
<proteinExistence type="predicted"/>
<evidence type="ECO:0000256" key="17">
    <source>
        <dbReference type="SAM" id="Phobius"/>
    </source>
</evidence>
<dbReference type="EMBL" id="CP039712">
    <property type="protein sequence ID" value="QCI87184.1"/>
    <property type="molecule type" value="Genomic_DNA"/>
</dbReference>
<dbReference type="PROSITE" id="PS51103">
    <property type="entry name" value="PTS_EIIC_TYPE_1"/>
    <property type="match status" value="1"/>
</dbReference>
<feature type="domain" description="PTS EIIA type-1" evidence="18">
    <location>
        <begin position="491"/>
        <end position="595"/>
    </location>
</feature>
<protein>
    <recommendedName>
        <fullName evidence="14">PTS system sucrose-specific EIIBCA component</fullName>
        <ecNumber evidence="11">2.7.1.211</ecNumber>
    </recommendedName>
    <alternativeName>
        <fullName evidence="15">EIIBCA-Scr</fullName>
    </alternativeName>
</protein>
<dbReference type="InterPro" id="IPR050558">
    <property type="entry name" value="PTS_Sugar-Specific_Components"/>
</dbReference>
<comment type="function">
    <text evidence="12">The phosphoenolpyruvate-dependent sugar phosphotransferase system (sugar PTS), a major carbohydrate active transport system, catalyzes the phosphorylation of incoming sugar substrates concomitantly with their translocation across the cell membrane. This system is involved in sucrose transport.</text>
</comment>
<dbReference type="PROSITE" id="PS01035">
    <property type="entry name" value="PTS_EIIB_TYPE_1_CYS"/>
    <property type="match status" value="1"/>
</dbReference>
<keyword evidence="4" id="KW-0762">Sugar transport</keyword>
<dbReference type="KEGG" id="vao:FA707_09690"/>
<feature type="transmembrane region" description="Helical" evidence="17">
    <location>
        <begin position="177"/>
        <end position="198"/>
    </location>
</feature>
<keyword evidence="2" id="KW-0813">Transport</keyword>
<evidence type="ECO:0000259" key="19">
    <source>
        <dbReference type="PROSITE" id="PS51098"/>
    </source>
</evidence>
<evidence type="ECO:0000256" key="2">
    <source>
        <dbReference type="ARBA" id="ARBA00022448"/>
    </source>
</evidence>
<evidence type="ECO:0000256" key="7">
    <source>
        <dbReference type="ARBA" id="ARBA00022692"/>
    </source>
</evidence>
<dbReference type="GO" id="GO:0009401">
    <property type="term" value="P:phosphoenolpyruvate-dependent sugar phosphotransferase system"/>
    <property type="evidence" value="ECO:0007669"/>
    <property type="project" value="UniProtKB-KW"/>
</dbReference>
<dbReference type="PROSITE" id="PS51098">
    <property type="entry name" value="PTS_EIIB_TYPE_1"/>
    <property type="match status" value="1"/>
</dbReference>
<keyword evidence="6" id="KW-0598">Phosphotransferase system</keyword>
<dbReference type="GO" id="GO:0005886">
    <property type="term" value="C:plasma membrane"/>
    <property type="evidence" value="ECO:0007669"/>
    <property type="project" value="UniProtKB-SubCell"/>
</dbReference>
<keyword evidence="22" id="KW-1185">Reference proteome</keyword>
<dbReference type="PANTHER" id="PTHR30175:SF1">
    <property type="entry name" value="PTS SYSTEM ARBUTIN-, CELLOBIOSE-, AND SALICIN-SPECIFIC EIIBC COMPONENT-RELATED"/>
    <property type="match status" value="1"/>
</dbReference>
<dbReference type="InterPro" id="IPR036878">
    <property type="entry name" value="Glu_permease_IIB"/>
</dbReference>
<dbReference type="Proteomes" id="UP000298615">
    <property type="component" value="Chromosome"/>
</dbReference>
<keyword evidence="5" id="KW-0808">Transferase</keyword>
<dbReference type="GO" id="GO:0090589">
    <property type="term" value="F:protein-phosphocysteine-trehalose phosphotransferase system transporter activity"/>
    <property type="evidence" value="ECO:0007669"/>
    <property type="project" value="TreeGrafter"/>
</dbReference>
<feature type="transmembrane region" description="Helical" evidence="17">
    <location>
        <begin position="422"/>
        <end position="444"/>
    </location>
</feature>
<feature type="domain" description="PTS EIIC type-1" evidence="20">
    <location>
        <begin position="106"/>
        <end position="455"/>
    </location>
</feature>
<evidence type="ECO:0000256" key="16">
    <source>
        <dbReference type="PROSITE-ProRule" id="PRU00421"/>
    </source>
</evidence>
<dbReference type="PANTHER" id="PTHR30175">
    <property type="entry name" value="PHOSPHOTRANSFERASE SYSTEM TRANSPORT PROTEIN"/>
    <property type="match status" value="1"/>
</dbReference>
<gene>
    <name evidence="21" type="ORF">FA707_09690</name>
</gene>
<feature type="transmembrane region" description="Helical" evidence="17">
    <location>
        <begin position="273"/>
        <end position="298"/>
    </location>
</feature>
<evidence type="ECO:0000259" key="18">
    <source>
        <dbReference type="PROSITE" id="PS51093"/>
    </source>
</evidence>
<feature type="active site" description="Phosphocysteine intermediate; for EIIB activity" evidence="16">
    <location>
        <position position="27"/>
    </location>
</feature>
<organism evidence="21 22">
    <name type="scientific">Vagococcus zengguangii</name>
    <dbReference type="NCBI Taxonomy" id="2571750"/>
    <lineage>
        <taxon>Bacteria</taxon>
        <taxon>Bacillati</taxon>
        <taxon>Bacillota</taxon>
        <taxon>Bacilli</taxon>
        <taxon>Lactobacillales</taxon>
        <taxon>Enterococcaceae</taxon>
        <taxon>Vagococcus</taxon>
    </lineage>
</organism>
<sequence length="622" mass="66844">MEKYQKLASEIIENVGGKDNILGLTHCVTRLRFKLKDESLANDEFLKNHDEIVTVLKSAGQYQVVIGNHVPDVFKVVSQQAGLSDDRLAALDDDKKDMSLFAKFFDFLSGVMMPSLGILSASGIIKGLNTILSVAGVYSMESSYYILINAIGDAMFYFFPVILGYNTARKLKMNPYLGLTLGAILCYPAINGVDLSFFGYNVNATYTSTVLPVILLVALAAPFERFFNKVLPSAVKTFMTPMFVMLICLPIGFALLGPLANLVGLYLGKGINAVIAVSPVAAGILLGGMWQLFVMFGVHMMIIMPSIMGLMQGTPDSMMAMISLVSFAQLGIVLAIWMKTKNKKLKNIALPAWISAIFGVTEPAIYGVTLPRRKMFIYSCIVGAISGGLLGLMDVKAYTMAGLGIFSLPGMIDPSSGNLNNLLIAAGIMAVTTVLGLVGGYVLFKDDKEEVTTDGIESAVVSETIVTPKGNTEILVNPIKGEIVQLKDVKDDAFAQEIMGKGIAIEPEEGKVYSPCDGTVMTVFPTKHAIGLISDEGSEILIHLGMDTVQLNGQYFETHVESGQKVSKGDLLVSFDLEAIKAAGYSMVTPIIVTNTRDYGAISPVSTDGDIEVGTDLLSLQV</sequence>
<accession>A0A4D7CV23</accession>
<dbReference type="InterPro" id="IPR011055">
    <property type="entry name" value="Dup_hybrid_motif"/>
</dbReference>
<dbReference type="Pfam" id="PF00367">
    <property type="entry name" value="PTS_EIIB"/>
    <property type="match status" value="1"/>
</dbReference>
<dbReference type="SUPFAM" id="SSF55604">
    <property type="entry name" value="Glucose permease domain IIB"/>
    <property type="match status" value="1"/>
</dbReference>
<dbReference type="SUPFAM" id="SSF51261">
    <property type="entry name" value="Duplicated hybrid motif"/>
    <property type="match status" value="1"/>
</dbReference>
<evidence type="ECO:0000313" key="21">
    <source>
        <dbReference type="EMBL" id="QCI87184.1"/>
    </source>
</evidence>
<keyword evidence="10 17" id="KW-0472">Membrane</keyword>
<dbReference type="Gene3D" id="2.70.70.10">
    <property type="entry name" value="Glucose Permease (Domain IIA)"/>
    <property type="match status" value="1"/>
</dbReference>
<keyword evidence="3" id="KW-1003">Cell membrane</keyword>
<evidence type="ECO:0000256" key="4">
    <source>
        <dbReference type="ARBA" id="ARBA00022597"/>
    </source>
</evidence>
<dbReference type="GO" id="GO:0015771">
    <property type="term" value="P:trehalose transport"/>
    <property type="evidence" value="ECO:0007669"/>
    <property type="project" value="TreeGrafter"/>
</dbReference>